<name>A0A975Q4U0_9BACE</name>
<keyword evidence="4" id="KW-0281">Fimbrium</keyword>
<comment type="similarity">
    <text evidence="2">Belongs to the bacteroidetes fimbrillin superfamily. FimA/Mfa1 family.</text>
</comment>
<keyword evidence="3 5" id="KW-0732">Signal</keyword>
<evidence type="ECO:0000256" key="1">
    <source>
        <dbReference type="ARBA" id="ARBA00004561"/>
    </source>
</evidence>
<dbReference type="RefSeq" id="WP_021939662.1">
    <property type="nucleotide sequence ID" value="NZ_CP072227.1"/>
</dbReference>
<evidence type="ECO:0000256" key="5">
    <source>
        <dbReference type="SAM" id="SignalP"/>
    </source>
</evidence>
<evidence type="ECO:0000313" key="8">
    <source>
        <dbReference type="EMBL" id="QUT43957.1"/>
    </source>
</evidence>
<dbReference type="PROSITE" id="PS51257">
    <property type="entry name" value="PROKAR_LIPOPROTEIN"/>
    <property type="match status" value="1"/>
</dbReference>
<dbReference type="GO" id="GO:0009289">
    <property type="term" value="C:pilus"/>
    <property type="evidence" value="ECO:0007669"/>
    <property type="project" value="UniProtKB-SubCell"/>
</dbReference>
<accession>A0A975Q4U0</accession>
<dbReference type="AlphaFoldDB" id="A0A975Q4U0"/>
<evidence type="ECO:0000256" key="3">
    <source>
        <dbReference type="ARBA" id="ARBA00022729"/>
    </source>
</evidence>
<dbReference type="Proteomes" id="UP000679226">
    <property type="component" value="Chromosome"/>
</dbReference>
<reference evidence="8" key="1">
    <citation type="journal article" date="2021" name="PLoS Genet.">
        <title>Mobile Type VI secretion system loci of the gut Bacteroidales display extensive intra-ecosystem transfer, multi-species spread and geographical clustering.</title>
        <authorList>
            <person name="Garcia-Bayona L."/>
            <person name="Coyne M.J."/>
            <person name="Comstock L.E."/>
        </authorList>
    </citation>
    <scope>NUCLEOTIDE SEQUENCE</scope>
    <source>
        <strain evidence="8">CL11T00C20</strain>
    </source>
</reference>
<evidence type="ECO:0000256" key="4">
    <source>
        <dbReference type="ARBA" id="ARBA00023263"/>
    </source>
</evidence>
<dbReference type="Pfam" id="PF16249">
    <property type="entry name" value="DUF4906"/>
    <property type="match status" value="1"/>
</dbReference>
<evidence type="ECO:0000259" key="6">
    <source>
        <dbReference type="Pfam" id="PF06321"/>
    </source>
</evidence>
<dbReference type="InterPro" id="IPR032594">
    <property type="entry name" value="DUF4906"/>
</dbReference>
<proteinExistence type="inferred from homology"/>
<dbReference type="Pfam" id="PF06321">
    <property type="entry name" value="P_gingi_FimA"/>
    <property type="match status" value="1"/>
</dbReference>
<evidence type="ECO:0000313" key="9">
    <source>
        <dbReference type="Proteomes" id="UP000679226"/>
    </source>
</evidence>
<comment type="subcellular location">
    <subcellularLocation>
        <location evidence="1">Fimbrium</location>
    </subcellularLocation>
</comment>
<dbReference type="KEGG" id="beg:INE88_00745"/>
<gene>
    <name evidence="8" type="ORF">INE88_00745</name>
</gene>
<feature type="signal peptide" evidence="5">
    <location>
        <begin position="1"/>
        <end position="22"/>
    </location>
</feature>
<feature type="domain" description="Major fimbrial subunit protein N-terminal" evidence="6">
    <location>
        <begin position="41"/>
        <end position="172"/>
    </location>
</feature>
<dbReference type="InterPro" id="IPR029141">
    <property type="entry name" value="FimA_N"/>
</dbReference>
<protein>
    <submittedName>
        <fullName evidence="8">Major fimbrial subunit protein (FimA)</fullName>
    </submittedName>
</protein>
<sequence>MRKIRNTMPFLHALLLSALLLAGCVREEFPGAGSVAEGEPARIELNLIVPTMSSGSSTRALTPEQENKIENLRVMVFRADGSVVSNGKYVSSGSKFTIDSYSGSNYTLFFIANVSNAEIEAKLQSAASLPEVEEIVTTATQLDFGMNTTHPLMMTGKQENVTFAPGNSTYGTPIQLHFIAAKVTLIVIDKTPPDHGVSIIGWDVENAPARSYLFPHTADVNVNLPGTSADKDDYWLTTDVDYPFEAEDKLNKTVSQTLYVFENRRRGRVYKSLPTYSADRYPGMDFRDKDHRGKGWYKPARATAIVIKAMHKTTLDTKQVKAHIYLGADNHSDYNIERGKHYTFTVTVNGLNDIKVDTNIDYAVGDFLVDHGDNLTMDAHPDFRPMRIHAPKGVATMEILDNAGRAYNDPDFDATWLKISPLDLMWHQVKQSPPNDEWQQQAEPESRMVRPKYIPHKSVRAKLQAQGIAGWNTIPGGQEDDDAMTFANATYRMCYKITDIPFTEVTVTNKTLHVYADEFLVRDGKRSAQVRFTFYKEGGDPTRPEVRTFYINQEGYISPFLDDNDPDAGLWIANEDGTPSSVRNKFVVEREVELRFALYPGLDPSQQSLKGVLWAFYGKVLYYMKEDRFISGKFMTVNLVYNDVQRVDNEPVGFGKVPDSYRPMYDGRWSGSLPLAPYSGQTSGSPYYHPPMGYNMYHPIYRTSAVRYCHEKNRDVNGDGIIDDSEADWYLPSLFEVDLMWIAGVKEINNLPDGQYEGQYALTTEYTFGTNHHQNGQHVYSRNLQVGETSSSGREREFFIPRCVRAL</sequence>
<feature type="domain" description="DUF4906" evidence="7">
    <location>
        <begin position="255"/>
        <end position="346"/>
    </location>
</feature>
<feature type="chain" id="PRO_5037409695" evidence="5">
    <location>
        <begin position="23"/>
        <end position="807"/>
    </location>
</feature>
<dbReference type="EMBL" id="CP072227">
    <property type="protein sequence ID" value="QUT43957.1"/>
    <property type="molecule type" value="Genomic_DNA"/>
</dbReference>
<evidence type="ECO:0000256" key="2">
    <source>
        <dbReference type="ARBA" id="ARBA00006011"/>
    </source>
</evidence>
<dbReference type="Gene3D" id="2.60.40.2580">
    <property type="match status" value="1"/>
</dbReference>
<organism evidence="8 9">
    <name type="scientific">Bacteroides eggerthii</name>
    <dbReference type="NCBI Taxonomy" id="28111"/>
    <lineage>
        <taxon>Bacteria</taxon>
        <taxon>Pseudomonadati</taxon>
        <taxon>Bacteroidota</taxon>
        <taxon>Bacteroidia</taxon>
        <taxon>Bacteroidales</taxon>
        <taxon>Bacteroidaceae</taxon>
        <taxon>Bacteroides</taxon>
    </lineage>
</organism>
<evidence type="ECO:0000259" key="7">
    <source>
        <dbReference type="Pfam" id="PF16249"/>
    </source>
</evidence>